<dbReference type="Proteomes" id="UP000256923">
    <property type="component" value="Chromosome 1"/>
</dbReference>
<dbReference type="FunFam" id="3.40.50.720:FF:000084">
    <property type="entry name" value="Short-chain dehydrogenase reductase"/>
    <property type="match status" value="1"/>
</dbReference>
<evidence type="ECO:0000313" key="5">
    <source>
        <dbReference type="Proteomes" id="UP000256923"/>
    </source>
</evidence>
<dbReference type="InterPro" id="IPR003560">
    <property type="entry name" value="DHB_DH"/>
</dbReference>
<sequence>MMKLDETVLLTGAGQGIGYAVLESLLASGYRVVATDRNHHQLTQQLASLNARYTEQLHCYELDLQHHDDVKKRVQELNERYQFDHFISCAGILHLGSITELSMSEIKAMFDVNTFGTLAALQGVTIGMKVRQRGNVIVIGSNSANTPRLNIGAYAASKSALHMLVKCAALELANDGIRCNIVSPGSTRTEMQTQLWNSEYGEREVIKGNLEQYRLGIPLGKMAEPEDIAGVVMFLMSNAASQITMHDLRVDGGATLDN</sequence>
<dbReference type="InterPro" id="IPR036291">
    <property type="entry name" value="NAD(P)-bd_dom_sf"/>
</dbReference>
<evidence type="ECO:0000256" key="1">
    <source>
        <dbReference type="ARBA" id="ARBA00006484"/>
    </source>
</evidence>
<dbReference type="InterPro" id="IPR051122">
    <property type="entry name" value="SDR_DHRS6-like"/>
</dbReference>
<dbReference type="GO" id="GO:0008667">
    <property type="term" value="F:2,3-dihydro-2,3-dihydroxybenzoate dehydrogenase activity"/>
    <property type="evidence" value="ECO:0007669"/>
    <property type="project" value="UniProtKB-UniRule"/>
</dbReference>
<name>A0A1Q1KXZ8_VIBAN</name>
<gene>
    <name evidence="4" type="ORF">DYL72_12790</name>
</gene>
<dbReference type="PROSITE" id="PS00061">
    <property type="entry name" value="ADH_SHORT"/>
    <property type="match status" value="1"/>
</dbReference>
<dbReference type="PRINTS" id="PR01397">
    <property type="entry name" value="DHBDHDRGNASE"/>
</dbReference>
<reference evidence="4 5" key="1">
    <citation type="submission" date="2018-12" db="EMBL/GenBank/DDBJ databases">
        <title>Characterization and Draft Genome of Vibrio anguillarum J360 Marine Pathogen Isolated from an Outbreak in Lumpfish (Cyclopterus lumpus).</title>
        <authorList>
            <person name="Vasquez J.I."/>
            <person name="Cao T."/>
            <person name="Chakraborty S."/>
            <person name="Gnanagobal H."/>
            <person name="Wescot J."/>
            <person name="Boyce D."/>
            <person name="Santander J."/>
        </authorList>
    </citation>
    <scope>NUCLEOTIDE SEQUENCE [LARGE SCALE GENOMIC DNA]</scope>
    <source>
        <strain evidence="4 5">J360</strain>
    </source>
</reference>
<protein>
    <recommendedName>
        <fullName evidence="3">2,3-dihydro-2,3-dihydroxybenzoate dehydrogenase</fullName>
        <ecNumber evidence="3">1.3.1.28</ecNumber>
    </recommendedName>
</protein>
<dbReference type="Gene3D" id="3.40.50.720">
    <property type="entry name" value="NAD(P)-binding Rossmann-like Domain"/>
    <property type="match status" value="1"/>
</dbReference>
<evidence type="ECO:0000256" key="3">
    <source>
        <dbReference type="NCBIfam" id="TIGR04316"/>
    </source>
</evidence>
<dbReference type="Pfam" id="PF13561">
    <property type="entry name" value="adh_short_C2"/>
    <property type="match status" value="1"/>
</dbReference>
<organism evidence="4 5">
    <name type="scientific">Vibrio anguillarum</name>
    <name type="common">Listonella anguillarum</name>
    <dbReference type="NCBI Taxonomy" id="55601"/>
    <lineage>
        <taxon>Bacteria</taxon>
        <taxon>Pseudomonadati</taxon>
        <taxon>Pseudomonadota</taxon>
        <taxon>Gammaproteobacteria</taxon>
        <taxon>Vibrionales</taxon>
        <taxon>Vibrionaceae</taxon>
        <taxon>Vibrio</taxon>
    </lineage>
</organism>
<dbReference type="EC" id="1.3.1.28" evidence="3"/>
<dbReference type="GO" id="GO:0019290">
    <property type="term" value="P:siderophore biosynthetic process"/>
    <property type="evidence" value="ECO:0007669"/>
    <property type="project" value="InterPro"/>
</dbReference>
<dbReference type="PANTHER" id="PTHR43477">
    <property type="entry name" value="DIHYDROANTICAPSIN 7-DEHYDROGENASE"/>
    <property type="match status" value="1"/>
</dbReference>
<proteinExistence type="inferred from homology"/>
<keyword evidence="2 4" id="KW-0560">Oxidoreductase</keyword>
<dbReference type="AlphaFoldDB" id="A0A1Q1KXZ8"/>
<dbReference type="EMBL" id="CP034672">
    <property type="protein sequence ID" value="AZS25808.1"/>
    <property type="molecule type" value="Genomic_DNA"/>
</dbReference>
<evidence type="ECO:0000256" key="2">
    <source>
        <dbReference type="ARBA" id="ARBA00023002"/>
    </source>
</evidence>
<evidence type="ECO:0000313" key="4">
    <source>
        <dbReference type="EMBL" id="AZS25808.1"/>
    </source>
</evidence>
<dbReference type="SUPFAM" id="SSF51735">
    <property type="entry name" value="NAD(P)-binding Rossmann-fold domains"/>
    <property type="match status" value="1"/>
</dbReference>
<dbReference type="NCBIfam" id="TIGR04316">
    <property type="entry name" value="dhbA_paeA"/>
    <property type="match status" value="1"/>
</dbReference>
<dbReference type="InterPro" id="IPR020904">
    <property type="entry name" value="Sc_DH/Rdtase_CS"/>
</dbReference>
<dbReference type="PANTHER" id="PTHR43477:SF1">
    <property type="entry name" value="DIHYDROANTICAPSIN 7-DEHYDROGENASE"/>
    <property type="match status" value="1"/>
</dbReference>
<dbReference type="InterPro" id="IPR002347">
    <property type="entry name" value="SDR_fam"/>
</dbReference>
<comment type="similarity">
    <text evidence="1">Belongs to the short-chain dehydrogenases/reductases (SDR) family.</text>
</comment>
<accession>A0A1Q1KXZ8</accession>
<dbReference type="RefSeq" id="WP_069212073.1">
    <property type="nucleotide sequence ID" value="NZ_CP022101.1"/>
</dbReference>